<accession>A0A850NMW8</accession>
<proteinExistence type="predicted"/>
<evidence type="ECO:0000313" key="2">
    <source>
        <dbReference type="Proteomes" id="UP000558089"/>
    </source>
</evidence>
<keyword evidence="2" id="KW-1185">Reference proteome</keyword>
<dbReference type="Proteomes" id="UP000558089">
    <property type="component" value="Unassembled WGS sequence"/>
</dbReference>
<comment type="caution">
    <text evidence="1">The sequence shown here is derived from an EMBL/GenBank/DDBJ whole genome shotgun (WGS) entry which is preliminary data.</text>
</comment>
<protein>
    <submittedName>
        <fullName evidence="1">Uncharacterized protein</fullName>
    </submittedName>
</protein>
<evidence type="ECO:0000313" key="1">
    <source>
        <dbReference type="EMBL" id="NVN19912.1"/>
    </source>
</evidence>
<organism evidence="1 2">
    <name type="scientific">Flagellimonas chongwuensis</name>
    <dbReference type="NCBI Taxonomy" id="2697365"/>
    <lineage>
        <taxon>Bacteria</taxon>
        <taxon>Pseudomonadati</taxon>
        <taxon>Bacteroidota</taxon>
        <taxon>Flavobacteriia</taxon>
        <taxon>Flavobacteriales</taxon>
        <taxon>Flavobacteriaceae</taxon>
        <taxon>Flagellimonas</taxon>
    </lineage>
</organism>
<sequence>MKHLTTNQLLNKKENAIKAISQCYPLSEELLKKYQSIWDWEGISDNHLIDWNITLLEKYQNRLLWKEGRFLNFNTSLPWSPELIRKFIHSKKWTWDDFIGQEQIFQEPELLALCLPEWNKNARQYLKTSLSPDTDLGMYKYFEHVKWADDAETWAPETIEKIENMHWDLFSGVEGFPWTVEFIEKHKNRLDWKRLSWNGGLPWNLEFIKQFKDKWDWNWMSYDIPWTIEIIDAFKDHINWNSISNEDKIDFLPELATKYPDKVQWAYPNIDFGSWEGTFSGAINSEQLLWTPEFYQKMKLSVEAFFLKMEEEWNRDLEYDTIDLVGEEGERVYWTYFAKGNNWSVDFFSLLLQKEKEDNIATIDWNLICEYSKNLWTDDFIEKHQEKLKNNLGSLVENMNFPWDKYKGLFLPYCSKYEISRLAGNVAFTVSIAFLKKYKDDIDWWSFSRRTDLEFDILEAFADSIDWTVLTQSKEISIELLQKFPKYVSWNLLSSRNDLDFSKMDLDLPWYWDRVFACNKHLKLSHYLDEHTLLAFLNEQSSLPLPNRF</sequence>
<dbReference type="AlphaFoldDB" id="A0A850NMW8"/>
<name>A0A850NMW8_9FLAO</name>
<dbReference type="RefSeq" id="WP_176621382.1">
    <property type="nucleotide sequence ID" value="NZ_WYET01000013.1"/>
</dbReference>
<dbReference type="EMBL" id="WYET01000013">
    <property type="protein sequence ID" value="NVN19912.1"/>
    <property type="molecule type" value="Genomic_DNA"/>
</dbReference>
<gene>
    <name evidence="1" type="ORF">GUA46_16355</name>
</gene>
<reference evidence="1 2" key="1">
    <citation type="submission" date="2020-01" db="EMBL/GenBank/DDBJ databases">
        <title>Draft Genome Analysis of Muricauda sp. HICW Isolated from coastal seawater of PR China.</title>
        <authorList>
            <person name="Chen M.-X."/>
        </authorList>
    </citation>
    <scope>NUCLEOTIDE SEQUENCE [LARGE SCALE GENOMIC DNA]</scope>
    <source>
        <strain evidence="1 2">HICW</strain>
    </source>
</reference>